<keyword evidence="3" id="KW-1185">Reference proteome</keyword>
<evidence type="ECO:0000313" key="2">
    <source>
        <dbReference type="EMBL" id="WUG96867.1"/>
    </source>
</evidence>
<protein>
    <submittedName>
        <fullName evidence="2">DUF6010 family protein</fullName>
    </submittedName>
</protein>
<accession>A0ABZ1P099</accession>
<proteinExistence type="predicted"/>
<organism evidence="2 3">
    <name type="scientific">Streptomyces violaceus</name>
    <name type="common">Streptomyces venezuelae</name>
    <dbReference type="NCBI Taxonomy" id="1936"/>
    <lineage>
        <taxon>Bacteria</taxon>
        <taxon>Bacillati</taxon>
        <taxon>Actinomycetota</taxon>
        <taxon>Actinomycetes</taxon>
        <taxon>Kitasatosporales</taxon>
        <taxon>Streptomycetaceae</taxon>
        <taxon>Streptomyces</taxon>
    </lineage>
</organism>
<feature type="compositionally biased region" description="Basic and acidic residues" evidence="1">
    <location>
        <begin position="1"/>
        <end position="12"/>
    </location>
</feature>
<feature type="region of interest" description="Disordered" evidence="1">
    <location>
        <begin position="1"/>
        <end position="22"/>
    </location>
</feature>
<dbReference type="Proteomes" id="UP001341259">
    <property type="component" value="Chromosome"/>
</dbReference>
<sequence length="99" mass="10447">MDLRITGQREARSGPATTRGNLSVTPLGGRWGRIRRGALGCAICDPVIALWCLRGGPSLIEFARNTAGQNSPHRHRRSPDAGSSGPEGQAAPTRVTMTG</sequence>
<gene>
    <name evidence="2" type="ORF">OHB29_29855</name>
</gene>
<evidence type="ECO:0000313" key="3">
    <source>
        <dbReference type="Proteomes" id="UP001341259"/>
    </source>
</evidence>
<evidence type="ECO:0000256" key="1">
    <source>
        <dbReference type="SAM" id="MobiDB-lite"/>
    </source>
</evidence>
<dbReference type="EMBL" id="CP107906">
    <property type="protein sequence ID" value="WUG96867.1"/>
    <property type="molecule type" value="Genomic_DNA"/>
</dbReference>
<name>A0ABZ1P099_STRVL</name>
<reference evidence="2 3" key="1">
    <citation type="submission" date="2022-10" db="EMBL/GenBank/DDBJ databases">
        <title>The complete genomes of actinobacterial strains from the NBC collection.</title>
        <authorList>
            <person name="Joergensen T.S."/>
            <person name="Alvarez Arevalo M."/>
            <person name="Sterndorff E.B."/>
            <person name="Faurdal D."/>
            <person name="Vuksanovic O."/>
            <person name="Mourched A.-S."/>
            <person name="Charusanti P."/>
            <person name="Shaw S."/>
            <person name="Blin K."/>
            <person name="Weber T."/>
        </authorList>
    </citation>
    <scope>NUCLEOTIDE SEQUENCE [LARGE SCALE GENOMIC DNA]</scope>
    <source>
        <strain evidence="2 3">NBC_00456</strain>
    </source>
</reference>
<feature type="region of interest" description="Disordered" evidence="1">
    <location>
        <begin position="64"/>
        <end position="99"/>
    </location>
</feature>